<dbReference type="AlphaFoldDB" id="A0AAW9SIR8"/>
<dbReference type="Proteomes" id="UP001403385">
    <property type="component" value="Unassembled WGS sequence"/>
</dbReference>
<reference evidence="1 2" key="1">
    <citation type="submission" date="2024-04" db="EMBL/GenBank/DDBJ databases">
        <title>Novel genus in family Flammeovirgaceae.</title>
        <authorList>
            <person name="Nguyen T.H."/>
            <person name="Vuong T.Q."/>
            <person name="Le H."/>
            <person name="Kim S.-G."/>
        </authorList>
    </citation>
    <scope>NUCLEOTIDE SEQUENCE [LARGE SCALE GENOMIC DNA]</scope>
    <source>
        <strain evidence="1 2">JCM 23209</strain>
    </source>
</reference>
<dbReference type="EMBL" id="JBDKWZ010000026">
    <property type="protein sequence ID" value="MEN7551720.1"/>
    <property type="molecule type" value="Genomic_DNA"/>
</dbReference>
<dbReference type="RefSeq" id="WP_346824499.1">
    <property type="nucleotide sequence ID" value="NZ_JBDKWZ010000026.1"/>
</dbReference>
<evidence type="ECO:0000313" key="2">
    <source>
        <dbReference type="Proteomes" id="UP001403385"/>
    </source>
</evidence>
<proteinExistence type="predicted"/>
<gene>
    <name evidence="1" type="ORF">AAG747_27640</name>
</gene>
<sequence>METNRGIETFYAKTRSQWRKWLEQNSQSKKEVCLIICRKKSKMEGIPHHEAVEEALCFG</sequence>
<comment type="caution">
    <text evidence="1">The sequence shown here is derived from an EMBL/GenBank/DDBJ whole genome shotgun (WGS) entry which is preliminary data.</text>
</comment>
<evidence type="ECO:0000313" key="1">
    <source>
        <dbReference type="EMBL" id="MEN7551720.1"/>
    </source>
</evidence>
<keyword evidence="2" id="KW-1185">Reference proteome</keyword>
<organism evidence="1 2">
    <name type="scientific">Rapidithrix thailandica</name>
    <dbReference type="NCBI Taxonomy" id="413964"/>
    <lineage>
        <taxon>Bacteria</taxon>
        <taxon>Pseudomonadati</taxon>
        <taxon>Bacteroidota</taxon>
        <taxon>Cytophagia</taxon>
        <taxon>Cytophagales</taxon>
        <taxon>Flammeovirgaceae</taxon>
        <taxon>Rapidithrix</taxon>
    </lineage>
</organism>
<name>A0AAW9SIR8_9BACT</name>
<accession>A0AAW9SIR8</accession>
<protein>
    <submittedName>
        <fullName evidence="1">Uncharacterized protein</fullName>
    </submittedName>
</protein>